<dbReference type="EMBL" id="ML002823">
    <property type="protein sequence ID" value="RKP35632.1"/>
    <property type="molecule type" value="Genomic_DNA"/>
</dbReference>
<dbReference type="SUPFAM" id="SSF57667">
    <property type="entry name" value="beta-beta-alpha zinc fingers"/>
    <property type="match status" value="2"/>
</dbReference>
<dbReference type="FunFam" id="3.30.1490.490:FF:000001">
    <property type="entry name" value="cell growth-regulating nucleolar protein-like"/>
    <property type="match status" value="1"/>
</dbReference>
<sequence>MVSFVCNVCQETLKKNRLEQHFNRCYNAQYSCIDCSTDFYGTDYRQHTSCISEAEKYQKHIYQNKKVRATCNRLKVP</sequence>
<keyword evidence="5" id="KW-0862">Zinc</keyword>
<dbReference type="GO" id="GO:0000122">
    <property type="term" value="P:negative regulation of transcription by RNA polymerase II"/>
    <property type="evidence" value="ECO:0007669"/>
    <property type="project" value="TreeGrafter"/>
</dbReference>
<keyword evidence="2" id="KW-0479">Metal-binding</keyword>
<gene>
    <name evidence="10" type="ORF">BJ085DRAFT_23014</name>
</gene>
<feature type="domain" description="Zinc finger C2H2 LYAR-type" evidence="9">
    <location>
        <begin position="30"/>
        <end position="57"/>
    </location>
</feature>
<accession>A0A4P9ZSF7</accession>
<evidence type="ECO:0000256" key="3">
    <source>
        <dbReference type="ARBA" id="ARBA00022737"/>
    </source>
</evidence>
<dbReference type="Proteomes" id="UP000268162">
    <property type="component" value="Unassembled WGS sequence"/>
</dbReference>
<protein>
    <submittedName>
        <fullName evidence="10">The N-terminal zinc finger domain of cell growth regulating nucleolar protein Lyar</fullName>
    </submittedName>
</protein>
<evidence type="ECO:0000313" key="10">
    <source>
        <dbReference type="EMBL" id="RKP35632.1"/>
    </source>
</evidence>
<dbReference type="AlphaFoldDB" id="A0A4P9ZSF7"/>
<keyword evidence="4 8" id="KW-0863">Zinc-finger</keyword>
<dbReference type="PANTHER" id="PTHR13100:SF10">
    <property type="entry name" value="CELL GROWTH-REGULATING NUCLEOLAR PROTEIN"/>
    <property type="match status" value="1"/>
</dbReference>
<evidence type="ECO:0000256" key="4">
    <source>
        <dbReference type="ARBA" id="ARBA00022771"/>
    </source>
</evidence>
<evidence type="ECO:0000256" key="5">
    <source>
        <dbReference type="ARBA" id="ARBA00022833"/>
    </source>
</evidence>
<keyword evidence="6" id="KW-0539">Nucleus</keyword>
<evidence type="ECO:0000256" key="6">
    <source>
        <dbReference type="ARBA" id="ARBA00023242"/>
    </source>
</evidence>
<evidence type="ECO:0000256" key="8">
    <source>
        <dbReference type="PROSITE-ProRule" id="PRU01145"/>
    </source>
</evidence>
<dbReference type="GO" id="GO:0006364">
    <property type="term" value="P:rRNA processing"/>
    <property type="evidence" value="ECO:0007669"/>
    <property type="project" value="TreeGrafter"/>
</dbReference>
<dbReference type="PANTHER" id="PTHR13100">
    <property type="entry name" value="CELL GROWTH-REGULATING NUCLEOLAR PROTEIN LYAR"/>
    <property type="match status" value="1"/>
</dbReference>
<proteinExistence type="inferred from homology"/>
<evidence type="ECO:0000259" key="9">
    <source>
        <dbReference type="Pfam" id="PF08790"/>
    </source>
</evidence>
<comment type="similarity">
    <text evidence="7">Belongs to the UPF0743 family.</text>
</comment>
<organism evidence="10 11">
    <name type="scientific">Dimargaris cristalligena</name>
    <dbReference type="NCBI Taxonomy" id="215637"/>
    <lineage>
        <taxon>Eukaryota</taxon>
        <taxon>Fungi</taxon>
        <taxon>Fungi incertae sedis</taxon>
        <taxon>Zoopagomycota</taxon>
        <taxon>Kickxellomycotina</taxon>
        <taxon>Dimargaritomycetes</taxon>
        <taxon>Dimargaritales</taxon>
        <taxon>Dimargaritaceae</taxon>
        <taxon>Dimargaris</taxon>
    </lineage>
</organism>
<dbReference type="Gene3D" id="3.30.1490.490">
    <property type="match status" value="1"/>
</dbReference>
<dbReference type="GO" id="GO:0003677">
    <property type="term" value="F:DNA binding"/>
    <property type="evidence" value="ECO:0007669"/>
    <property type="project" value="InterPro"/>
</dbReference>
<dbReference type="PROSITE" id="PS51804">
    <property type="entry name" value="ZF_C2HC_LYAR"/>
    <property type="match status" value="2"/>
</dbReference>
<evidence type="ECO:0000256" key="7">
    <source>
        <dbReference type="ARBA" id="ARBA00061084"/>
    </source>
</evidence>
<comment type="subcellular location">
    <subcellularLocation>
        <location evidence="1">Nucleus</location>
    </subcellularLocation>
</comment>
<dbReference type="STRING" id="215637.A0A4P9ZSF7"/>
<dbReference type="InterPro" id="IPR039999">
    <property type="entry name" value="LYAR"/>
</dbReference>
<dbReference type="GO" id="GO:0005730">
    <property type="term" value="C:nucleolus"/>
    <property type="evidence" value="ECO:0007669"/>
    <property type="project" value="TreeGrafter"/>
</dbReference>
<reference evidence="11" key="1">
    <citation type="journal article" date="2018" name="Nat. Microbiol.">
        <title>Leveraging single-cell genomics to expand the fungal tree of life.</title>
        <authorList>
            <person name="Ahrendt S.R."/>
            <person name="Quandt C.A."/>
            <person name="Ciobanu D."/>
            <person name="Clum A."/>
            <person name="Salamov A."/>
            <person name="Andreopoulos B."/>
            <person name="Cheng J.F."/>
            <person name="Woyke T."/>
            <person name="Pelin A."/>
            <person name="Henrissat B."/>
            <person name="Reynolds N.K."/>
            <person name="Benny G.L."/>
            <person name="Smith M.E."/>
            <person name="James T.Y."/>
            <person name="Grigoriev I.V."/>
        </authorList>
    </citation>
    <scope>NUCLEOTIDE SEQUENCE [LARGE SCALE GENOMIC DNA]</scope>
    <source>
        <strain evidence="11">RSA 468</strain>
    </source>
</reference>
<dbReference type="Pfam" id="PF08790">
    <property type="entry name" value="zf-LYAR"/>
    <property type="match status" value="1"/>
</dbReference>
<keyword evidence="3" id="KW-0677">Repeat</keyword>
<dbReference type="GO" id="GO:0008270">
    <property type="term" value="F:zinc ion binding"/>
    <property type="evidence" value="ECO:0007669"/>
    <property type="project" value="UniProtKB-KW"/>
</dbReference>
<dbReference type="InterPro" id="IPR036236">
    <property type="entry name" value="Znf_C2H2_sf"/>
</dbReference>
<name>A0A4P9ZSF7_9FUNG</name>
<keyword evidence="11" id="KW-1185">Reference proteome</keyword>
<evidence type="ECO:0000256" key="1">
    <source>
        <dbReference type="ARBA" id="ARBA00004123"/>
    </source>
</evidence>
<evidence type="ECO:0000256" key="2">
    <source>
        <dbReference type="ARBA" id="ARBA00022723"/>
    </source>
</evidence>
<dbReference type="InterPro" id="IPR014898">
    <property type="entry name" value="Znf_C2H2_LYAR"/>
</dbReference>
<evidence type="ECO:0000313" key="11">
    <source>
        <dbReference type="Proteomes" id="UP000268162"/>
    </source>
</evidence>